<comment type="caution">
    <text evidence="2">The sequence shown here is derived from an EMBL/GenBank/DDBJ whole genome shotgun (WGS) entry which is preliminary data.</text>
</comment>
<proteinExistence type="predicted"/>
<name>A0ABU5RII6_9PSEU</name>
<feature type="region of interest" description="Disordered" evidence="1">
    <location>
        <begin position="1"/>
        <end position="20"/>
    </location>
</feature>
<dbReference type="Proteomes" id="UP001304298">
    <property type="component" value="Unassembled WGS sequence"/>
</dbReference>
<accession>A0ABU5RII6</accession>
<keyword evidence="3" id="KW-1185">Reference proteome</keyword>
<sequence length="85" mass="8879">MSPAGDEVGAAESPAASGGSWYGLVDIASEAVQKFEDQQTRAPVACQDCGEPLRTGPNGENYCPFDGSIWGPGPRRIGQISNTHN</sequence>
<evidence type="ECO:0000313" key="2">
    <source>
        <dbReference type="EMBL" id="MEA5366098.1"/>
    </source>
</evidence>
<evidence type="ECO:0000313" key="3">
    <source>
        <dbReference type="Proteomes" id="UP001304298"/>
    </source>
</evidence>
<evidence type="ECO:0008006" key="4">
    <source>
        <dbReference type="Google" id="ProtNLM"/>
    </source>
</evidence>
<reference evidence="2 3" key="1">
    <citation type="submission" date="2023-12" db="EMBL/GenBank/DDBJ databases">
        <title>Amycolatopsis sp. V23-08.</title>
        <authorList>
            <person name="Somphong A."/>
        </authorList>
    </citation>
    <scope>NUCLEOTIDE SEQUENCE [LARGE SCALE GENOMIC DNA]</scope>
    <source>
        <strain evidence="2 3">V23-08</strain>
    </source>
</reference>
<dbReference type="EMBL" id="JAYFSI010000014">
    <property type="protein sequence ID" value="MEA5366098.1"/>
    <property type="molecule type" value="Genomic_DNA"/>
</dbReference>
<dbReference type="RefSeq" id="WP_323335104.1">
    <property type="nucleotide sequence ID" value="NZ_JAYFSI010000014.1"/>
</dbReference>
<feature type="compositionally biased region" description="Low complexity" evidence="1">
    <location>
        <begin position="10"/>
        <end position="19"/>
    </location>
</feature>
<organism evidence="2 3">
    <name type="scientific">Amycolatopsis heterodermiae</name>
    <dbReference type="NCBI Taxonomy" id="3110235"/>
    <lineage>
        <taxon>Bacteria</taxon>
        <taxon>Bacillati</taxon>
        <taxon>Actinomycetota</taxon>
        <taxon>Actinomycetes</taxon>
        <taxon>Pseudonocardiales</taxon>
        <taxon>Pseudonocardiaceae</taxon>
        <taxon>Amycolatopsis</taxon>
    </lineage>
</organism>
<gene>
    <name evidence="2" type="ORF">VA596_41680</name>
</gene>
<protein>
    <recommendedName>
        <fullName evidence="4">Zinc ribbon domain-containing protein</fullName>
    </recommendedName>
</protein>
<evidence type="ECO:0000256" key="1">
    <source>
        <dbReference type="SAM" id="MobiDB-lite"/>
    </source>
</evidence>